<proteinExistence type="predicted"/>
<dbReference type="KEGG" id="ure:UREG_01190"/>
<dbReference type="InterPro" id="IPR036063">
    <property type="entry name" value="Smr_dom_sf"/>
</dbReference>
<dbReference type="OrthoDB" id="443981at2759"/>
<dbReference type="STRING" id="336963.C4JGJ9"/>
<reference evidence="5" key="1">
    <citation type="journal article" date="2009" name="Genome Res.">
        <title>Comparative genomic analyses of the human fungal pathogens Coccidioides and their relatives.</title>
        <authorList>
            <person name="Sharpton T.J."/>
            <person name="Stajich J.E."/>
            <person name="Rounsley S.D."/>
            <person name="Gardner M.J."/>
            <person name="Wortman J.R."/>
            <person name="Jordar V.S."/>
            <person name="Maiti R."/>
            <person name="Kodira C.D."/>
            <person name="Neafsey D.E."/>
            <person name="Zeng Q."/>
            <person name="Hung C.-Y."/>
            <person name="McMahan C."/>
            <person name="Muszewska A."/>
            <person name="Grynberg M."/>
            <person name="Mandel M.A."/>
            <person name="Kellner E.M."/>
            <person name="Barker B.M."/>
            <person name="Galgiani J.N."/>
            <person name="Orbach M.J."/>
            <person name="Kirkland T.N."/>
            <person name="Cole G.T."/>
            <person name="Henn M.R."/>
            <person name="Birren B.W."/>
            <person name="Taylor J.W."/>
        </authorList>
    </citation>
    <scope>NUCLEOTIDE SEQUENCE [LARGE SCALE GENOMIC DNA]</scope>
    <source>
        <strain evidence="5">UAMH 1704</strain>
    </source>
</reference>
<dbReference type="InterPro" id="IPR013899">
    <property type="entry name" value="DUF1771"/>
</dbReference>
<feature type="region of interest" description="Disordered" evidence="1">
    <location>
        <begin position="215"/>
        <end position="239"/>
    </location>
</feature>
<dbReference type="PROSITE" id="PS51140">
    <property type="entry name" value="CUE"/>
    <property type="match status" value="1"/>
</dbReference>
<evidence type="ECO:0000313" key="5">
    <source>
        <dbReference type="Proteomes" id="UP000002058"/>
    </source>
</evidence>
<feature type="domain" description="CUE" evidence="3">
    <location>
        <begin position="149"/>
        <end position="192"/>
    </location>
</feature>
<dbReference type="SUPFAM" id="SSF46934">
    <property type="entry name" value="UBA-like"/>
    <property type="match status" value="1"/>
</dbReference>
<accession>C4JGJ9</accession>
<evidence type="ECO:0000259" key="3">
    <source>
        <dbReference type="PROSITE" id="PS51140"/>
    </source>
</evidence>
<dbReference type="VEuPathDB" id="FungiDB:UREG_01190"/>
<dbReference type="Proteomes" id="UP000002058">
    <property type="component" value="Unassembled WGS sequence"/>
</dbReference>
<dbReference type="SMART" id="SM01162">
    <property type="entry name" value="DUF1771"/>
    <property type="match status" value="1"/>
</dbReference>
<dbReference type="GO" id="GO:0005634">
    <property type="term" value="C:nucleus"/>
    <property type="evidence" value="ECO:0007669"/>
    <property type="project" value="TreeGrafter"/>
</dbReference>
<dbReference type="HOGENOM" id="CLU_023589_0_0_1"/>
<dbReference type="Gene3D" id="1.10.8.10">
    <property type="entry name" value="DNA helicase RuvA subunit, C-terminal domain"/>
    <property type="match status" value="1"/>
</dbReference>
<evidence type="ECO:0000259" key="2">
    <source>
        <dbReference type="PROSITE" id="PS50828"/>
    </source>
</evidence>
<evidence type="ECO:0000313" key="4">
    <source>
        <dbReference type="EMBL" id="EEP76341.1"/>
    </source>
</evidence>
<dbReference type="PANTHER" id="PTHR46535">
    <property type="entry name" value="NEDD4-BINDING PROTEIN 2"/>
    <property type="match status" value="1"/>
</dbReference>
<dbReference type="OMA" id="ELENEYC"/>
<feature type="compositionally biased region" description="Polar residues" evidence="1">
    <location>
        <begin position="127"/>
        <end position="140"/>
    </location>
</feature>
<dbReference type="InterPro" id="IPR002625">
    <property type="entry name" value="Smr_dom"/>
</dbReference>
<dbReference type="Pfam" id="PF08590">
    <property type="entry name" value="DUF1771"/>
    <property type="match status" value="1"/>
</dbReference>
<organism evidence="4 5">
    <name type="scientific">Uncinocarpus reesii (strain UAMH 1704)</name>
    <dbReference type="NCBI Taxonomy" id="336963"/>
    <lineage>
        <taxon>Eukaryota</taxon>
        <taxon>Fungi</taxon>
        <taxon>Dikarya</taxon>
        <taxon>Ascomycota</taxon>
        <taxon>Pezizomycotina</taxon>
        <taxon>Eurotiomycetes</taxon>
        <taxon>Eurotiomycetidae</taxon>
        <taxon>Onygenales</taxon>
        <taxon>Onygenaceae</taxon>
        <taxon>Uncinocarpus</taxon>
    </lineage>
</organism>
<protein>
    <recommendedName>
        <fullName evidence="6">Smr domain-containing protein</fullName>
    </recommendedName>
</protein>
<feature type="domain" description="Smr" evidence="2">
    <location>
        <begin position="480"/>
        <end position="570"/>
    </location>
</feature>
<name>C4JGJ9_UNCRE</name>
<dbReference type="EMBL" id="CH476615">
    <property type="protein sequence ID" value="EEP76341.1"/>
    <property type="molecule type" value="Genomic_DNA"/>
</dbReference>
<feature type="region of interest" description="Disordered" evidence="1">
    <location>
        <begin position="63"/>
        <end position="91"/>
    </location>
</feature>
<evidence type="ECO:0008006" key="6">
    <source>
        <dbReference type="Google" id="ProtNLM"/>
    </source>
</evidence>
<dbReference type="InterPro" id="IPR058864">
    <property type="entry name" value="UBA_10"/>
</dbReference>
<dbReference type="Gene3D" id="3.30.1370.110">
    <property type="match status" value="1"/>
</dbReference>
<dbReference type="AlphaFoldDB" id="C4JGJ9"/>
<dbReference type="GO" id="GO:0043130">
    <property type="term" value="F:ubiquitin binding"/>
    <property type="evidence" value="ECO:0007669"/>
    <property type="project" value="InterPro"/>
</dbReference>
<feature type="region of interest" description="Disordered" evidence="1">
    <location>
        <begin position="108"/>
        <end position="140"/>
    </location>
</feature>
<dbReference type="eggNOG" id="KOG2401">
    <property type="taxonomic scope" value="Eukaryota"/>
</dbReference>
<dbReference type="RefSeq" id="XP_002541674.1">
    <property type="nucleotide sequence ID" value="XM_002541628.1"/>
</dbReference>
<dbReference type="GeneID" id="8439874"/>
<dbReference type="Pfam" id="PF26286">
    <property type="entry name" value="UBA_10"/>
    <property type="match status" value="1"/>
</dbReference>
<dbReference type="InParanoid" id="C4JGJ9"/>
<dbReference type="CDD" id="cd14279">
    <property type="entry name" value="CUE"/>
    <property type="match status" value="1"/>
</dbReference>
<feature type="compositionally biased region" description="Basic residues" evidence="1">
    <location>
        <begin position="225"/>
        <end position="238"/>
    </location>
</feature>
<dbReference type="SUPFAM" id="SSF160443">
    <property type="entry name" value="SMR domain-like"/>
    <property type="match status" value="1"/>
</dbReference>
<dbReference type="PANTHER" id="PTHR46535:SF1">
    <property type="entry name" value="NEDD4-BINDING PROTEIN 2"/>
    <property type="match status" value="1"/>
</dbReference>
<dbReference type="GO" id="GO:0004519">
    <property type="term" value="F:endonuclease activity"/>
    <property type="evidence" value="ECO:0007669"/>
    <property type="project" value="TreeGrafter"/>
</dbReference>
<gene>
    <name evidence="4" type="ORF">UREG_01190</name>
</gene>
<dbReference type="InterPro" id="IPR052772">
    <property type="entry name" value="Endo/PolyKinase_Domain-Protein"/>
</dbReference>
<evidence type="ECO:0000256" key="1">
    <source>
        <dbReference type="SAM" id="MobiDB-lite"/>
    </source>
</evidence>
<dbReference type="PROSITE" id="PS50828">
    <property type="entry name" value="SMR"/>
    <property type="match status" value="1"/>
</dbReference>
<dbReference type="InterPro" id="IPR009060">
    <property type="entry name" value="UBA-like_sf"/>
</dbReference>
<sequence length="570" mass="62058">MADFEAIGVLEELENEYCPPLDPALFAAIAHDYNLEDDDVGSIKALRDTLDELKVLAAAQENCDFDPSGTSGNGALEEDGAASELSVPPSHRTLRSLETNITSLESSLSSLSVEKGKPTGKRKQPEATAQSGPTASNLSQRGAAFSGLGLEEKKVYLNEMFPSIDQFTISHTLGKCDGDVDRSMDVLLNLAFFEDSNNYNSTDANDDRISIPKGVEGFEEGTNHKTARRKGKGKRSKAKQMLEQSISTCAEADLNRVNIDNKWDNGKKDVDFICSRTHLSMQAVNSAYHLNSAHLPTTIHYLARKEIEKNSNIMDDPVTIEQIAELHEEFSTVPSIKLAGLLQMARNSISAANELARVMVTEPEIPVINMKLNLTPPISTQMEYTPVRKNQKTASPLPNSRDAGISFGSSRILADHHRRAGETAFNKAQVAYRRGKSDHLMGAAASYYSDLGRKHIEIARRETSAAADALVDSQSRGTVLDLHGVSVQDGVRIACERVEDWWESLGDAKYAPGGGGPVRQGFRIITGLGRHSKNGTAKLGPAVASRLAKEGWRVEVAQGHLTVTGLVRHR</sequence>
<keyword evidence="5" id="KW-1185">Reference proteome</keyword>
<dbReference type="InterPro" id="IPR003892">
    <property type="entry name" value="CUE"/>
</dbReference>